<dbReference type="EMBL" id="JAKGSG010000022">
    <property type="protein sequence ID" value="MCF4120557.1"/>
    <property type="molecule type" value="Genomic_DNA"/>
</dbReference>
<feature type="domain" description="PucR C-terminal helix-turn-helix" evidence="1">
    <location>
        <begin position="267"/>
        <end position="323"/>
    </location>
</feature>
<reference evidence="2" key="1">
    <citation type="submission" date="2022-01" db="EMBL/GenBank/DDBJ databases">
        <title>Antribacter sp. nov., isolated from Guizhou of China.</title>
        <authorList>
            <person name="Chengliang C."/>
            <person name="Ya Z."/>
        </authorList>
    </citation>
    <scope>NUCLEOTIDE SEQUENCE</scope>
    <source>
        <strain evidence="2">KLBMP 9083</strain>
    </source>
</reference>
<dbReference type="RefSeq" id="WP_236088331.1">
    <property type="nucleotide sequence ID" value="NZ_JAKGSG010000022.1"/>
</dbReference>
<keyword evidence="3" id="KW-1185">Reference proteome</keyword>
<name>A0AA41U8J8_9MICO</name>
<proteinExistence type="predicted"/>
<dbReference type="Gene3D" id="1.10.10.2840">
    <property type="entry name" value="PucR C-terminal helix-turn-helix domain"/>
    <property type="match status" value="1"/>
</dbReference>
<evidence type="ECO:0000259" key="1">
    <source>
        <dbReference type="Pfam" id="PF13556"/>
    </source>
</evidence>
<dbReference type="InterPro" id="IPR042070">
    <property type="entry name" value="PucR_C-HTH_sf"/>
</dbReference>
<dbReference type="InterPro" id="IPR025736">
    <property type="entry name" value="PucR_C-HTH_dom"/>
</dbReference>
<evidence type="ECO:0000313" key="2">
    <source>
        <dbReference type="EMBL" id="MCF4120557.1"/>
    </source>
</evidence>
<sequence length="338" mass="35776">MRDLTIRLAALDPGAADAMRVISYFDALVEHHAGLSAVVRGAAVLSGFPAGLADERRHLRIRVLPDGTSGAAAEAGPDPAWLSTPPSSSPVLWIECRDDPTGLHTLILERARLAVESLDRTRPSAPDSADEGRWATVVVDPQASPEARVGALQRLGLNDKSTACAVAMLDGPPVIFRTADLARQSAGDRRAGVGPVVPALELPRSWEEARLALRLSAEGTSTDPGERVVLSSEAGGLLALARSITSTTPVSDDVVALDRVATTAPPLLETLHAISVTSSLRDAATSLHMHHSTVQERASRAERVLGWSITSPNGRFRLQLAFALRRLHRAEATVDAAT</sequence>
<accession>A0AA41U8J8</accession>
<dbReference type="Proteomes" id="UP001165405">
    <property type="component" value="Unassembled WGS sequence"/>
</dbReference>
<organism evidence="2 3">
    <name type="scientific">Antribacter soli</name>
    <dbReference type="NCBI Taxonomy" id="2910976"/>
    <lineage>
        <taxon>Bacteria</taxon>
        <taxon>Bacillati</taxon>
        <taxon>Actinomycetota</taxon>
        <taxon>Actinomycetes</taxon>
        <taxon>Micrococcales</taxon>
        <taxon>Promicromonosporaceae</taxon>
        <taxon>Antribacter</taxon>
    </lineage>
</organism>
<comment type="caution">
    <text evidence="2">The sequence shown here is derived from an EMBL/GenBank/DDBJ whole genome shotgun (WGS) entry which is preliminary data.</text>
</comment>
<dbReference type="Pfam" id="PF13556">
    <property type="entry name" value="HTH_30"/>
    <property type="match status" value="1"/>
</dbReference>
<protein>
    <submittedName>
        <fullName evidence="2">Helix-turn-helix domain-containing protein</fullName>
    </submittedName>
</protein>
<dbReference type="PANTHER" id="PTHR33744:SF1">
    <property type="entry name" value="DNA-BINDING TRANSCRIPTIONAL ACTIVATOR ADER"/>
    <property type="match status" value="1"/>
</dbReference>
<gene>
    <name evidence="2" type="ORF">L1785_06170</name>
</gene>
<dbReference type="PANTHER" id="PTHR33744">
    <property type="entry name" value="CARBOHYDRATE DIACID REGULATOR"/>
    <property type="match status" value="1"/>
</dbReference>
<dbReference type="AlphaFoldDB" id="A0AA41U8J8"/>
<evidence type="ECO:0000313" key="3">
    <source>
        <dbReference type="Proteomes" id="UP001165405"/>
    </source>
</evidence>
<dbReference type="InterPro" id="IPR051448">
    <property type="entry name" value="CdaR-like_regulators"/>
</dbReference>